<protein>
    <submittedName>
        <fullName evidence="3">L-proline dehydrogenase</fullName>
    </submittedName>
</protein>
<keyword evidence="1" id="KW-0560">Oxidoreductase</keyword>
<feature type="domain" description="Proline dehydrogenase" evidence="2">
    <location>
        <begin position="14"/>
        <end position="202"/>
    </location>
</feature>
<dbReference type="EMBL" id="VLKI01000001">
    <property type="protein sequence ID" value="TWH91068.1"/>
    <property type="molecule type" value="Genomic_DNA"/>
</dbReference>
<accession>A0A562K6L0</accession>
<proteinExistence type="predicted"/>
<evidence type="ECO:0000313" key="4">
    <source>
        <dbReference type="Proteomes" id="UP000318667"/>
    </source>
</evidence>
<evidence type="ECO:0000259" key="2">
    <source>
        <dbReference type="Pfam" id="PF01619"/>
    </source>
</evidence>
<dbReference type="Proteomes" id="UP000318667">
    <property type="component" value="Unassembled WGS sequence"/>
</dbReference>
<evidence type="ECO:0000256" key="1">
    <source>
        <dbReference type="ARBA" id="ARBA00023002"/>
    </source>
</evidence>
<dbReference type="GO" id="GO:0006562">
    <property type="term" value="P:L-proline catabolic process"/>
    <property type="evidence" value="ECO:0007669"/>
    <property type="project" value="InterPro"/>
</dbReference>
<dbReference type="Pfam" id="PF01619">
    <property type="entry name" value="Pro_dh"/>
    <property type="match status" value="1"/>
</dbReference>
<dbReference type="Gene3D" id="3.20.20.220">
    <property type="match status" value="1"/>
</dbReference>
<dbReference type="InterPro" id="IPR015659">
    <property type="entry name" value="Proline_oxidase"/>
</dbReference>
<dbReference type="GO" id="GO:0004657">
    <property type="term" value="F:proline dehydrogenase activity"/>
    <property type="evidence" value="ECO:0007669"/>
    <property type="project" value="InterPro"/>
</dbReference>
<dbReference type="PANTHER" id="PTHR13914">
    <property type="entry name" value="PROLINE OXIDASE"/>
    <property type="match status" value="1"/>
</dbReference>
<dbReference type="InterPro" id="IPR029041">
    <property type="entry name" value="FAD-linked_oxidoreductase-like"/>
</dbReference>
<sequence length="209" mass="24545">MKLTSLGLDIDAQLVYENLARILDAAEKQKIMVTIDMEDEQRCQKTLDIFKDFKKRYSYVSTVLQAYLYRTENDLNDLHPYQPFLRLVKGAYQELPDVAFPEKTDVDENYKRLIKTQLLNGHYTAIATHDDNMIDHTKQLVKDHNISLDSFEFQMLYGMRTTTQQELVKEGYKTRVYVPYGSDWYGFFMRRLAERPANIAFAQKGMAIK</sequence>
<comment type="caution">
    <text evidence="3">The sequence shown here is derived from an EMBL/GenBank/DDBJ whole genome shotgun (WGS) entry which is preliminary data.</text>
</comment>
<name>A0A562K6L0_9BACI</name>
<dbReference type="PANTHER" id="PTHR13914:SF0">
    <property type="entry name" value="PROLINE DEHYDROGENASE 1, MITOCHONDRIAL"/>
    <property type="match status" value="1"/>
</dbReference>
<dbReference type="AlphaFoldDB" id="A0A562K6L0"/>
<dbReference type="InterPro" id="IPR002872">
    <property type="entry name" value="Proline_DH_dom"/>
</dbReference>
<gene>
    <name evidence="3" type="ORF">IQ19_00518</name>
</gene>
<reference evidence="3 4" key="1">
    <citation type="journal article" date="2015" name="Stand. Genomic Sci.">
        <title>Genomic Encyclopedia of Bacterial and Archaeal Type Strains, Phase III: the genomes of soil and plant-associated and newly described type strains.</title>
        <authorList>
            <person name="Whitman W.B."/>
            <person name="Woyke T."/>
            <person name="Klenk H.P."/>
            <person name="Zhou Y."/>
            <person name="Lilburn T.G."/>
            <person name="Beck B.J."/>
            <person name="De Vos P."/>
            <person name="Vandamme P."/>
            <person name="Eisen J.A."/>
            <person name="Garrity G."/>
            <person name="Hugenholtz P."/>
            <person name="Kyrpides N.C."/>
        </authorList>
    </citation>
    <scope>NUCLEOTIDE SEQUENCE [LARGE SCALE GENOMIC DNA]</scope>
    <source>
        <strain evidence="3 4">CGMCC 1.10115</strain>
    </source>
</reference>
<keyword evidence="4" id="KW-1185">Reference proteome</keyword>
<organism evidence="3 4">
    <name type="scientific">Cytobacillus oceanisediminis</name>
    <dbReference type="NCBI Taxonomy" id="665099"/>
    <lineage>
        <taxon>Bacteria</taxon>
        <taxon>Bacillati</taxon>
        <taxon>Bacillota</taxon>
        <taxon>Bacilli</taxon>
        <taxon>Bacillales</taxon>
        <taxon>Bacillaceae</taxon>
        <taxon>Cytobacillus</taxon>
    </lineage>
</organism>
<dbReference type="SUPFAM" id="SSF51730">
    <property type="entry name" value="FAD-linked oxidoreductase"/>
    <property type="match status" value="1"/>
</dbReference>
<evidence type="ECO:0000313" key="3">
    <source>
        <dbReference type="EMBL" id="TWH91068.1"/>
    </source>
</evidence>